<evidence type="ECO:0000256" key="7">
    <source>
        <dbReference type="RuleBase" id="RU363032"/>
    </source>
</evidence>
<sequence>MTAARAARSRPATVRGGRSRAAVPTWAKSAFGVAVVAVMLFPLYWMVNASFQTNQQLARPSPHWLPLGGTLNGYRDALSQQGGHLLASLIIAAGATVLTLALAAPAAYALAQLRSPGGRTLLSVLLVVQLVPGIVMANALYQIFASVQILNSALALILADATLAVPFAVLILRAFMTAIPRSLLEAAALDGAGAVRIFWQIVLPISRNALITAGLFAFLFAWGDFLFAATLNLNTTTWKPITLGLYDYIGAGTNITTWNAVMATAVIASLPASLLLTIAQRHIAAGLTNEAVTD</sequence>
<dbReference type="RefSeq" id="WP_159492049.1">
    <property type="nucleotide sequence ID" value="NZ_BLIP01000003.1"/>
</dbReference>
<evidence type="ECO:0000256" key="3">
    <source>
        <dbReference type="ARBA" id="ARBA00022475"/>
    </source>
</evidence>
<dbReference type="Pfam" id="PF00528">
    <property type="entry name" value="BPD_transp_1"/>
    <property type="match status" value="1"/>
</dbReference>
<accession>A0A640TX09</accession>
<dbReference type="InterPro" id="IPR035906">
    <property type="entry name" value="MetI-like_sf"/>
</dbReference>
<evidence type="ECO:0000313" key="10">
    <source>
        <dbReference type="EMBL" id="WAU01459.1"/>
    </source>
</evidence>
<feature type="transmembrane region" description="Helical" evidence="7">
    <location>
        <begin position="149"/>
        <end position="171"/>
    </location>
</feature>
<dbReference type="EMBL" id="CP114202">
    <property type="protein sequence ID" value="WAU01459.1"/>
    <property type="molecule type" value="Genomic_DNA"/>
</dbReference>
<dbReference type="Proteomes" id="UP000429552">
    <property type="component" value="Unassembled WGS sequence"/>
</dbReference>
<dbReference type="Gene3D" id="1.10.3720.10">
    <property type="entry name" value="MetI-like"/>
    <property type="match status" value="1"/>
</dbReference>
<organism evidence="9 11">
    <name type="scientific">Streptomyces nigrescens</name>
    <dbReference type="NCBI Taxonomy" id="1920"/>
    <lineage>
        <taxon>Bacteria</taxon>
        <taxon>Bacillati</taxon>
        <taxon>Actinomycetota</taxon>
        <taxon>Actinomycetes</taxon>
        <taxon>Kitasatosporales</taxon>
        <taxon>Streptomycetaceae</taxon>
        <taxon>Streptomyces</taxon>
    </lineage>
</organism>
<reference evidence="9 11" key="1">
    <citation type="submission" date="2019-12" db="EMBL/GenBank/DDBJ databases">
        <title>Whole genome shotgun sequence of Streptomyces libani subsp. libani NBRC 13452.</title>
        <authorList>
            <person name="Ichikawa N."/>
            <person name="Kimura A."/>
            <person name="Kitahashi Y."/>
            <person name="Komaki H."/>
            <person name="Tamura T."/>
        </authorList>
    </citation>
    <scope>NUCLEOTIDE SEQUENCE [LARGE SCALE GENOMIC DNA]</scope>
    <source>
        <strain evidence="9 11">NBRC 13452</strain>
    </source>
</reference>
<evidence type="ECO:0000256" key="4">
    <source>
        <dbReference type="ARBA" id="ARBA00022692"/>
    </source>
</evidence>
<evidence type="ECO:0000259" key="8">
    <source>
        <dbReference type="PROSITE" id="PS50928"/>
    </source>
</evidence>
<evidence type="ECO:0000256" key="2">
    <source>
        <dbReference type="ARBA" id="ARBA00022448"/>
    </source>
</evidence>
<feature type="transmembrane region" description="Helical" evidence="7">
    <location>
        <begin position="85"/>
        <end position="110"/>
    </location>
</feature>
<reference evidence="10 12" key="2">
    <citation type="submission" date="2022-12" db="EMBL/GenBank/DDBJ databases">
        <authorList>
            <person name="Ruckert C."/>
            <person name="Busche T."/>
            <person name="Kalinowski J."/>
            <person name="Wittmann C."/>
        </authorList>
    </citation>
    <scope>NUCLEOTIDE SEQUENCE [LARGE SCALE GENOMIC DNA]</scope>
    <source>
        <strain evidence="10 12">DSM 40555</strain>
    </source>
</reference>
<evidence type="ECO:0000313" key="9">
    <source>
        <dbReference type="EMBL" id="GFE27402.1"/>
    </source>
</evidence>
<dbReference type="EMBL" id="BLIP01000003">
    <property type="protein sequence ID" value="GFE27402.1"/>
    <property type="molecule type" value="Genomic_DNA"/>
</dbReference>
<dbReference type="SUPFAM" id="SSF161098">
    <property type="entry name" value="MetI-like"/>
    <property type="match status" value="1"/>
</dbReference>
<feature type="transmembrane region" description="Helical" evidence="7">
    <location>
        <begin position="209"/>
        <end position="231"/>
    </location>
</feature>
<evidence type="ECO:0000256" key="6">
    <source>
        <dbReference type="ARBA" id="ARBA00023136"/>
    </source>
</evidence>
<dbReference type="Proteomes" id="UP001210609">
    <property type="component" value="Chromosome"/>
</dbReference>
<keyword evidence="3" id="KW-1003">Cell membrane</keyword>
<keyword evidence="6 7" id="KW-0472">Membrane</keyword>
<evidence type="ECO:0000256" key="1">
    <source>
        <dbReference type="ARBA" id="ARBA00004651"/>
    </source>
</evidence>
<dbReference type="AlphaFoldDB" id="A0A640TX09"/>
<name>A0A640TX09_STRNI</name>
<dbReference type="InterPro" id="IPR050901">
    <property type="entry name" value="BP-dep_ABC_trans_perm"/>
</dbReference>
<evidence type="ECO:0000313" key="12">
    <source>
        <dbReference type="Proteomes" id="UP001210609"/>
    </source>
</evidence>
<keyword evidence="4 7" id="KW-0812">Transmembrane</keyword>
<dbReference type="GO" id="GO:0055085">
    <property type="term" value="P:transmembrane transport"/>
    <property type="evidence" value="ECO:0007669"/>
    <property type="project" value="InterPro"/>
</dbReference>
<dbReference type="PANTHER" id="PTHR32243">
    <property type="entry name" value="MALTOSE TRANSPORT SYSTEM PERMEASE-RELATED"/>
    <property type="match status" value="1"/>
</dbReference>
<feature type="domain" description="ABC transmembrane type-1" evidence="8">
    <location>
        <begin position="85"/>
        <end position="279"/>
    </location>
</feature>
<keyword evidence="2 7" id="KW-0813">Transport</keyword>
<keyword evidence="5 7" id="KW-1133">Transmembrane helix</keyword>
<dbReference type="PROSITE" id="PS50928">
    <property type="entry name" value="ABC_TM1"/>
    <property type="match status" value="1"/>
</dbReference>
<evidence type="ECO:0000313" key="11">
    <source>
        <dbReference type="Proteomes" id="UP000429552"/>
    </source>
</evidence>
<proteinExistence type="inferred from homology"/>
<comment type="similarity">
    <text evidence="7">Belongs to the binding-protein-dependent transport system permease family.</text>
</comment>
<evidence type="ECO:0000256" key="5">
    <source>
        <dbReference type="ARBA" id="ARBA00022989"/>
    </source>
</evidence>
<feature type="transmembrane region" description="Helical" evidence="7">
    <location>
        <begin position="122"/>
        <end position="143"/>
    </location>
</feature>
<dbReference type="InterPro" id="IPR000515">
    <property type="entry name" value="MetI-like"/>
</dbReference>
<dbReference type="CDD" id="cd06261">
    <property type="entry name" value="TM_PBP2"/>
    <property type="match status" value="1"/>
</dbReference>
<dbReference type="PANTHER" id="PTHR32243:SF18">
    <property type="entry name" value="INNER MEMBRANE ABC TRANSPORTER PERMEASE PROTEIN YCJP"/>
    <property type="match status" value="1"/>
</dbReference>
<dbReference type="GO" id="GO:0005886">
    <property type="term" value="C:plasma membrane"/>
    <property type="evidence" value="ECO:0007669"/>
    <property type="project" value="UniProtKB-SubCell"/>
</dbReference>
<comment type="subcellular location">
    <subcellularLocation>
        <location evidence="1 7">Cell membrane</location>
        <topology evidence="1 7">Multi-pass membrane protein</topology>
    </subcellularLocation>
</comment>
<keyword evidence="12" id="KW-1185">Reference proteome</keyword>
<protein>
    <submittedName>
        <fullName evidence="10">Carbohydrate ABC transporter permease</fullName>
    </submittedName>
    <submittedName>
        <fullName evidence="9">Sugar ABC transporter permease</fullName>
    </submittedName>
</protein>
<feature type="transmembrane region" description="Helical" evidence="7">
    <location>
        <begin position="21"/>
        <end position="45"/>
    </location>
</feature>
<gene>
    <name evidence="9" type="ORF">Sliba_78550</name>
    <name evidence="10" type="ORF">STRLI_007809</name>
</gene>